<feature type="domain" description="Nudix hydrolase" evidence="2">
    <location>
        <begin position="15"/>
        <end position="146"/>
    </location>
</feature>
<dbReference type="GO" id="GO:0006167">
    <property type="term" value="P:AMP biosynthetic process"/>
    <property type="evidence" value="ECO:0007669"/>
    <property type="project" value="TreeGrafter"/>
</dbReference>
<dbReference type="GO" id="GO:0006754">
    <property type="term" value="P:ATP biosynthetic process"/>
    <property type="evidence" value="ECO:0007669"/>
    <property type="project" value="TreeGrafter"/>
</dbReference>
<evidence type="ECO:0000259" key="2">
    <source>
        <dbReference type="PROSITE" id="PS51462"/>
    </source>
</evidence>
<gene>
    <name evidence="3" type="ORF">METZ01_LOCUS83054</name>
</gene>
<proteinExistence type="predicted"/>
<dbReference type="PROSITE" id="PS51462">
    <property type="entry name" value="NUDIX"/>
    <property type="match status" value="1"/>
</dbReference>
<dbReference type="InterPro" id="IPR051325">
    <property type="entry name" value="Nudix_hydrolase_domain"/>
</dbReference>
<dbReference type="PROSITE" id="PS00893">
    <property type="entry name" value="NUDIX_BOX"/>
    <property type="match status" value="1"/>
</dbReference>
<dbReference type="PANTHER" id="PTHR21340:SF0">
    <property type="entry name" value="BIS(5'-NUCLEOSYL)-TETRAPHOSPHATASE [ASYMMETRICAL]"/>
    <property type="match status" value="1"/>
</dbReference>
<dbReference type="InterPro" id="IPR020084">
    <property type="entry name" value="NUDIX_hydrolase_CS"/>
</dbReference>
<dbReference type="InterPro" id="IPR000086">
    <property type="entry name" value="NUDIX_hydrolase_dom"/>
</dbReference>
<keyword evidence="1" id="KW-0378">Hydrolase</keyword>
<dbReference type="InterPro" id="IPR015797">
    <property type="entry name" value="NUDIX_hydrolase-like_dom_sf"/>
</dbReference>
<dbReference type="EMBL" id="UINC01006885">
    <property type="protein sequence ID" value="SVA30200.1"/>
    <property type="molecule type" value="Genomic_DNA"/>
</dbReference>
<dbReference type="PRINTS" id="PR00502">
    <property type="entry name" value="NUDIXFAMILY"/>
</dbReference>
<organism evidence="3">
    <name type="scientific">marine metagenome</name>
    <dbReference type="NCBI Taxonomy" id="408172"/>
    <lineage>
        <taxon>unclassified sequences</taxon>
        <taxon>metagenomes</taxon>
        <taxon>ecological metagenomes</taxon>
    </lineage>
</organism>
<name>A0A381UQ45_9ZZZZ</name>
<evidence type="ECO:0000256" key="1">
    <source>
        <dbReference type="ARBA" id="ARBA00022801"/>
    </source>
</evidence>
<dbReference type="Pfam" id="PF00293">
    <property type="entry name" value="NUDIX"/>
    <property type="match status" value="1"/>
</dbReference>
<dbReference type="SUPFAM" id="SSF55811">
    <property type="entry name" value="Nudix"/>
    <property type="match status" value="1"/>
</dbReference>
<accession>A0A381UQ45</accession>
<evidence type="ECO:0000313" key="3">
    <source>
        <dbReference type="EMBL" id="SVA30200.1"/>
    </source>
</evidence>
<reference evidence="3" key="1">
    <citation type="submission" date="2018-05" db="EMBL/GenBank/DDBJ databases">
        <authorList>
            <person name="Lanie J.A."/>
            <person name="Ng W.-L."/>
            <person name="Kazmierczak K.M."/>
            <person name="Andrzejewski T.M."/>
            <person name="Davidsen T.M."/>
            <person name="Wayne K.J."/>
            <person name="Tettelin H."/>
            <person name="Glass J.I."/>
            <person name="Rusch D."/>
            <person name="Podicherti R."/>
            <person name="Tsui H.-C.T."/>
            <person name="Winkler M.E."/>
        </authorList>
    </citation>
    <scope>NUCLEOTIDE SEQUENCE</scope>
</reference>
<sequence length="154" mass="17941">MVCCWRIIFLFYNVKKTKSAGGVVLNKNGEILIVNQYGNSWSLPKGHIEEGEEILEAAKRETYEESGIRNLTYVKDLGKYTRHRIGQYGKDDESELKEIHMFLFKTDEMTLNPVDPQNPEARWVLPENVCELLTHEKDKQFFNDLETLPNYLLA</sequence>
<dbReference type="AlphaFoldDB" id="A0A381UQ45"/>
<dbReference type="Gene3D" id="3.90.79.10">
    <property type="entry name" value="Nucleoside Triphosphate Pyrophosphohydrolase"/>
    <property type="match status" value="1"/>
</dbReference>
<protein>
    <recommendedName>
        <fullName evidence="2">Nudix hydrolase domain-containing protein</fullName>
    </recommendedName>
</protein>
<dbReference type="PANTHER" id="PTHR21340">
    <property type="entry name" value="DIADENOSINE 5,5-P1,P4-TETRAPHOSPHATE PYROPHOSPHOHYDROLASE MUTT"/>
    <property type="match status" value="1"/>
</dbReference>
<dbReference type="GO" id="GO:0004081">
    <property type="term" value="F:bis(5'-nucleosyl)-tetraphosphatase (asymmetrical) activity"/>
    <property type="evidence" value="ECO:0007669"/>
    <property type="project" value="TreeGrafter"/>
</dbReference>
<dbReference type="InterPro" id="IPR020476">
    <property type="entry name" value="Nudix_hydrolase"/>
</dbReference>